<feature type="region of interest" description="Disordered" evidence="1">
    <location>
        <begin position="1"/>
        <end position="33"/>
    </location>
</feature>
<feature type="region of interest" description="Disordered" evidence="1">
    <location>
        <begin position="393"/>
        <end position="512"/>
    </location>
</feature>
<gene>
    <name evidence="2" type="ORF">GCM10009760_38760</name>
</gene>
<evidence type="ECO:0000313" key="2">
    <source>
        <dbReference type="EMBL" id="GAA2147655.1"/>
    </source>
</evidence>
<dbReference type="InterPro" id="IPR025447">
    <property type="entry name" value="DUF4192"/>
</dbReference>
<keyword evidence="3" id="KW-1185">Reference proteome</keyword>
<comment type="caution">
    <text evidence="2">The sequence shown here is derived from an EMBL/GenBank/DDBJ whole genome shotgun (WGS) entry which is preliminary data.</text>
</comment>
<feature type="compositionally biased region" description="Low complexity" evidence="1">
    <location>
        <begin position="456"/>
        <end position="468"/>
    </location>
</feature>
<name>A0ABP5LL17_9ACTN</name>
<feature type="compositionally biased region" description="Basic residues" evidence="1">
    <location>
        <begin position="476"/>
        <end position="493"/>
    </location>
</feature>
<evidence type="ECO:0000313" key="3">
    <source>
        <dbReference type="Proteomes" id="UP001422759"/>
    </source>
</evidence>
<dbReference type="Proteomes" id="UP001422759">
    <property type="component" value="Unassembled WGS sequence"/>
</dbReference>
<evidence type="ECO:0000256" key="1">
    <source>
        <dbReference type="SAM" id="MobiDB-lite"/>
    </source>
</evidence>
<protein>
    <recommendedName>
        <fullName evidence="4">DUF4192 domain-containing protein</fullName>
    </recommendedName>
</protein>
<accession>A0ABP5LL17</accession>
<dbReference type="EMBL" id="BAAANT010000022">
    <property type="protein sequence ID" value="GAA2147655.1"/>
    <property type="molecule type" value="Genomic_DNA"/>
</dbReference>
<dbReference type="Pfam" id="PF13830">
    <property type="entry name" value="DUF4192"/>
    <property type="match status" value="1"/>
</dbReference>
<feature type="compositionally biased region" description="Low complexity" evidence="1">
    <location>
        <begin position="413"/>
        <end position="422"/>
    </location>
</feature>
<proteinExistence type="predicted"/>
<reference evidence="3" key="1">
    <citation type="journal article" date="2019" name="Int. J. Syst. Evol. Microbiol.">
        <title>The Global Catalogue of Microorganisms (GCM) 10K type strain sequencing project: providing services to taxonomists for standard genome sequencing and annotation.</title>
        <authorList>
            <consortium name="The Broad Institute Genomics Platform"/>
            <consortium name="The Broad Institute Genome Sequencing Center for Infectious Disease"/>
            <person name="Wu L."/>
            <person name="Ma J."/>
        </authorList>
    </citation>
    <scope>NUCLEOTIDE SEQUENCE [LARGE SCALE GENOMIC DNA]</scope>
    <source>
        <strain evidence="3">JCM 14560</strain>
    </source>
</reference>
<organism evidence="2 3">
    <name type="scientific">Kitasatospora kazusensis</name>
    <dbReference type="NCBI Taxonomy" id="407974"/>
    <lineage>
        <taxon>Bacteria</taxon>
        <taxon>Bacillati</taxon>
        <taxon>Actinomycetota</taxon>
        <taxon>Actinomycetes</taxon>
        <taxon>Kitasatosporales</taxon>
        <taxon>Streptomycetaceae</taxon>
        <taxon>Kitasatospora</taxon>
    </lineage>
</organism>
<evidence type="ECO:0008006" key="4">
    <source>
        <dbReference type="Google" id="ProtNLM"/>
    </source>
</evidence>
<feature type="compositionally biased region" description="Basic and acidic residues" evidence="1">
    <location>
        <begin position="9"/>
        <end position="18"/>
    </location>
</feature>
<sequence length="512" mass="54531">MDPELNPELNRELNRELNPELNAEASPERKAEAVLGLDEATTTHPPGPLPGRPAVRMRGPADMAEMLPFLLGFFPDDSIVAVGLHGSALQQGGVIRVDIPDDPACWQQLATETARLLVVLSEQRDRRPEQVLLYICRDPADASAPPVVNGLAPLAEQLAQAFRSEHVNVKESLCISAGRWWSFLCNGTGCCHPGGTPLRSPELPGPIAAAATFAGFAPRGSRKAIVAGLTPIGPPGAAAHRAAIERAGPRLLRELDGPGGRPAVLDRTGALLGEAMAALRSGAGEIEPERTARLLVGLQDRLGRDRGAEYAEPAELAPAQALWRYLAQRCVPPFEHYGAAPLTLLAWTSWLADDTATTRVVLARALELDPDYTLAQLLYESLNGGLTPDQLRESVRRERVRRLASAAERRNTGPAGPDADGPGADRREPAPPGRGTASACPSAVGHARPPHRRPADPGAAPTAAAPADDAPERPGPARHGRLRRRAERARRRLGGVPKAERVPKARPIGEPT</sequence>